<comment type="caution">
    <text evidence="2">The sequence shown here is derived from an EMBL/GenBank/DDBJ whole genome shotgun (WGS) entry which is preliminary data.</text>
</comment>
<dbReference type="SUPFAM" id="SSF69304">
    <property type="entry name" value="Tricorn protease N-terminal domain"/>
    <property type="match status" value="1"/>
</dbReference>
<name>A0A9X2S535_9FIRM</name>
<dbReference type="PANTHER" id="PTHR36842">
    <property type="entry name" value="PROTEIN TOLB HOMOLOG"/>
    <property type="match status" value="1"/>
</dbReference>
<proteinExistence type="predicted"/>
<dbReference type="InterPro" id="IPR011042">
    <property type="entry name" value="6-blade_b-propeller_TolB-like"/>
</dbReference>
<evidence type="ECO:0008006" key="4">
    <source>
        <dbReference type="Google" id="ProtNLM"/>
    </source>
</evidence>
<organism evidence="2 3">
    <name type="scientific">Anaerosalibacter massiliensis</name>
    <dbReference type="NCBI Taxonomy" id="1347392"/>
    <lineage>
        <taxon>Bacteria</taxon>
        <taxon>Bacillati</taxon>
        <taxon>Bacillota</taxon>
        <taxon>Tissierellia</taxon>
        <taxon>Tissierellales</taxon>
        <taxon>Sporanaerobacteraceae</taxon>
        <taxon>Anaerosalibacter</taxon>
    </lineage>
</organism>
<evidence type="ECO:0000313" key="2">
    <source>
        <dbReference type="EMBL" id="MCR2043919.1"/>
    </source>
</evidence>
<keyword evidence="3" id="KW-1185">Reference proteome</keyword>
<dbReference type="RefSeq" id="WP_042683055.1">
    <property type="nucleotide sequence ID" value="NZ_CABKTM010000049.1"/>
</dbReference>
<dbReference type="EMBL" id="JANJZL010000004">
    <property type="protein sequence ID" value="MCR2043919.1"/>
    <property type="molecule type" value="Genomic_DNA"/>
</dbReference>
<keyword evidence="1" id="KW-0732">Signal</keyword>
<dbReference type="Gene3D" id="2.120.10.30">
    <property type="entry name" value="TolB, C-terminal domain"/>
    <property type="match status" value="1"/>
</dbReference>
<gene>
    <name evidence="2" type="ORF">NSA23_07265</name>
</gene>
<protein>
    <recommendedName>
        <fullName evidence="4">Translocation protein TolB</fullName>
    </recommendedName>
</protein>
<dbReference type="Proteomes" id="UP001142078">
    <property type="component" value="Unassembled WGS sequence"/>
</dbReference>
<feature type="chain" id="PRO_5040727837" description="Translocation protein TolB" evidence="1">
    <location>
        <begin position="20"/>
        <end position="528"/>
    </location>
</feature>
<feature type="signal peptide" evidence="1">
    <location>
        <begin position="1"/>
        <end position="19"/>
    </location>
</feature>
<dbReference type="AlphaFoldDB" id="A0A9X2S535"/>
<dbReference type="OrthoDB" id="1947657at2"/>
<evidence type="ECO:0000256" key="1">
    <source>
        <dbReference type="SAM" id="SignalP"/>
    </source>
</evidence>
<evidence type="ECO:0000313" key="3">
    <source>
        <dbReference type="Proteomes" id="UP001142078"/>
    </source>
</evidence>
<reference evidence="2" key="1">
    <citation type="submission" date="2022-07" db="EMBL/GenBank/DDBJ databases">
        <title>Enhanced cultured diversity of the mouse gut microbiota enables custom-made synthetic communities.</title>
        <authorList>
            <person name="Afrizal A."/>
        </authorList>
    </citation>
    <scope>NUCLEOTIDE SEQUENCE</scope>
    <source>
        <strain evidence="2">DSM 29482</strain>
    </source>
</reference>
<accession>A0A9X2S535</accession>
<dbReference type="PANTHER" id="PTHR36842:SF1">
    <property type="entry name" value="PROTEIN TOLB"/>
    <property type="match status" value="1"/>
</dbReference>
<dbReference type="PROSITE" id="PS51257">
    <property type="entry name" value="PROKAR_LIPOPROTEIN"/>
    <property type="match status" value="1"/>
</dbReference>
<sequence>MRKIILPIFIIFLSLALTSCNTIQNSKIEPADNDTKEKPIKYKVEKIVLSKGYQSLEPNVEILKKNKNIKILVSLGLVESSGIKIDGITKNNNEINIYTNRLVEDNKTQLAIPQAIVNLKISSKDNIDDIKFNIINQNYEPIELKFGKSQILSKIYSQYKIAPNTVPLVDLVKTNESFIWNIDFNSIFNKDDLESPLVNLHVKADANTGEILLSNREIISEYIDDGLILDYIPQHYILYKQEQIDDGKNTNMLWLYNLKNGEKEKIYETKHSIYSASFSPDNKHIAFIENDEDISDIYLININEKTANKITPIDYNHTWNIKWINEDNLYFVNNNEKNSSTLLKYNIVDKNSQEVFSVGKTISDFDFKDNLIVFTEYSDKDINQNIYITKDGSNLIELDKGYRISFIDKNSIIYLKNSQDKNIDLMCIYDIENNSKNVETELDVKNYIKLDQDNLLVITKNSCNNDYTLNKYNIIDNSSESIAEITGETFFYDEVLNRGYVSLSAPMEKDERHIIYSIDLNKISLNKK</sequence>